<dbReference type="Proteomes" id="UP001057402">
    <property type="component" value="Chromosome 3"/>
</dbReference>
<name>A0ACB9RWZ3_9MYRT</name>
<protein>
    <submittedName>
        <fullName evidence="1">Uncharacterized protein</fullName>
    </submittedName>
</protein>
<keyword evidence="2" id="KW-1185">Reference proteome</keyword>
<evidence type="ECO:0000313" key="2">
    <source>
        <dbReference type="Proteomes" id="UP001057402"/>
    </source>
</evidence>
<gene>
    <name evidence="1" type="ORF">MLD38_008104</name>
</gene>
<accession>A0ACB9RWZ3</accession>
<proteinExistence type="predicted"/>
<sequence length="89" mass="9914">MGGTNTKLILLMVALLLLANLSRGARPDPSSRQLPSFQGGNTEEDAEVMMVVEEGCEEGSRMGKDYRDCLTRRSLAAHLDYIYTQKQKH</sequence>
<reference evidence="2" key="1">
    <citation type="journal article" date="2023" name="Front. Plant Sci.">
        <title>Chromosomal-level genome assembly of Melastoma candidum provides insights into trichome evolution.</title>
        <authorList>
            <person name="Zhong Y."/>
            <person name="Wu W."/>
            <person name="Sun C."/>
            <person name="Zou P."/>
            <person name="Liu Y."/>
            <person name="Dai S."/>
            <person name="Zhou R."/>
        </authorList>
    </citation>
    <scope>NUCLEOTIDE SEQUENCE [LARGE SCALE GENOMIC DNA]</scope>
</reference>
<dbReference type="EMBL" id="CM042882">
    <property type="protein sequence ID" value="KAI4382099.1"/>
    <property type="molecule type" value="Genomic_DNA"/>
</dbReference>
<evidence type="ECO:0000313" key="1">
    <source>
        <dbReference type="EMBL" id="KAI4382099.1"/>
    </source>
</evidence>
<comment type="caution">
    <text evidence="1">The sequence shown here is derived from an EMBL/GenBank/DDBJ whole genome shotgun (WGS) entry which is preliminary data.</text>
</comment>
<organism evidence="1 2">
    <name type="scientific">Melastoma candidum</name>
    <dbReference type="NCBI Taxonomy" id="119954"/>
    <lineage>
        <taxon>Eukaryota</taxon>
        <taxon>Viridiplantae</taxon>
        <taxon>Streptophyta</taxon>
        <taxon>Embryophyta</taxon>
        <taxon>Tracheophyta</taxon>
        <taxon>Spermatophyta</taxon>
        <taxon>Magnoliopsida</taxon>
        <taxon>eudicotyledons</taxon>
        <taxon>Gunneridae</taxon>
        <taxon>Pentapetalae</taxon>
        <taxon>rosids</taxon>
        <taxon>malvids</taxon>
        <taxon>Myrtales</taxon>
        <taxon>Melastomataceae</taxon>
        <taxon>Melastomatoideae</taxon>
        <taxon>Melastomateae</taxon>
        <taxon>Melastoma</taxon>
    </lineage>
</organism>